<name>A0A0S7WM87_UNCT6</name>
<feature type="binding site" evidence="10">
    <location>
        <position position="18"/>
    </location>
    <ligand>
        <name>Mg(2+)</name>
        <dbReference type="ChEBI" id="CHEBI:18420"/>
    </ligand>
</feature>
<keyword evidence="6 10" id="KW-0547">Nucleotide-binding</keyword>
<comment type="similarity">
    <text evidence="2 10 12">Belongs to the AdoMet synthase family.</text>
</comment>
<dbReference type="UniPathway" id="UPA00315">
    <property type="reaction ID" value="UER00080"/>
</dbReference>
<dbReference type="Proteomes" id="UP000051124">
    <property type="component" value="Unassembled WGS sequence"/>
</dbReference>
<dbReference type="PROSITE" id="PS00377">
    <property type="entry name" value="ADOMET_SYNTHASE_2"/>
    <property type="match status" value="1"/>
</dbReference>
<evidence type="ECO:0000256" key="5">
    <source>
        <dbReference type="ARBA" id="ARBA00022723"/>
    </source>
</evidence>
<dbReference type="GO" id="GO:0000287">
    <property type="term" value="F:magnesium ion binding"/>
    <property type="evidence" value="ECO:0007669"/>
    <property type="project" value="UniProtKB-UniRule"/>
</dbReference>
<keyword evidence="3 10" id="KW-0554">One-carbon metabolism</keyword>
<dbReference type="Pfam" id="PF02773">
    <property type="entry name" value="S-AdoMet_synt_C"/>
    <property type="match status" value="1"/>
</dbReference>
<evidence type="ECO:0000259" key="14">
    <source>
        <dbReference type="Pfam" id="PF02772"/>
    </source>
</evidence>
<evidence type="ECO:0000256" key="6">
    <source>
        <dbReference type="ARBA" id="ARBA00022741"/>
    </source>
</evidence>
<feature type="domain" description="S-adenosylmethionine synthetase N-terminal" evidence="13">
    <location>
        <begin position="6"/>
        <end position="102"/>
    </location>
</feature>
<reference evidence="16 17" key="1">
    <citation type="journal article" date="2015" name="Microbiome">
        <title>Genomic resolution of linkages in carbon, nitrogen, and sulfur cycling among widespread estuary sediment bacteria.</title>
        <authorList>
            <person name="Baker B.J."/>
            <person name="Lazar C.S."/>
            <person name="Teske A.P."/>
            <person name="Dick G.J."/>
        </authorList>
    </citation>
    <scope>NUCLEOTIDE SEQUENCE [LARGE SCALE GENOMIC DNA]</scope>
    <source>
        <strain evidence="16">DG_26</strain>
    </source>
</reference>
<comment type="cofactor">
    <cofactor evidence="10">
        <name>K(+)</name>
        <dbReference type="ChEBI" id="CHEBI:29103"/>
    </cofactor>
    <text evidence="10">Binds 1 potassium ion per subunit.</text>
</comment>
<evidence type="ECO:0000256" key="7">
    <source>
        <dbReference type="ARBA" id="ARBA00022840"/>
    </source>
</evidence>
<dbReference type="InterPro" id="IPR022628">
    <property type="entry name" value="S-AdoMet_synt_N"/>
</dbReference>
<feature type="binding site" description="in other chain" evidence="10">
    <location>
        <position position="16"/>
    </location>
    <ligand>
        <name>ATP</name>
        <dbReference type="ChEBI" id="CHEBI:30616"/>
        <note>ligand shared between two neighboring subunits</note>
    </ligand>
</feature>
<accession>A0A0S7WM87</accession>
<dbReference type="FunFam" id="3.30.300.10:FF:000003">
    <property type="entry name" value="S-adenosylmethionine synthase"/>
    <property type="match status" value="1"/>
</dbReference>
<evidence type="ECO:0000256" key="10">
    <source>
        <dbReference type="HAMAP-Rule" id="MF_00086"/>
    </source>
</evidence>
<dbReference type="EC" id="2.5.1.6" evidence="10"/>
<comment type="pathway">
    <text evidence="1 10">Amino-acid biosynthesis; S-adenosyl-L-methionine biosynthesis; S-adenosyl-L-methionine from L-methionine: step 1/1.</text>
</comment>
<dbReference type="EMBL" id="LIZT01000003">
    <property type="protein sequence ID" value="KPJ51296.1"/>
    <property type="molecule type" value="Genomic_DNA"/>
</dbReference>
<evidence type="ECO:0000256" key="12">
    <source>
        <dbReference type="RuleBase" id="RU004462"/>
    </source>
</evidence>
<dbReference type="NCBIfam" id="TIGR01034">
    <property type="entry name" value="metK"/>
    <property type="match status" value="1"/>
</dbReference>
<feature type="binding site" evidence="10">
    <location>
        <position position="44"/>
    </location>
    <ligand>
        <name>K(+)</name>
        <dbReference type="ChEBI" id="CHEBI:29103"/>
    </ligand>
</feature>
<evidence type="ECO:0000256" key="11">
    <source>
        <dbReference type="RuleBase" id="RU000542"/>
    </source>
</evidence>
<comment type="subunit">
    <text evidence="10">Homotetramer; dimer of dimers.</text>
</comment>
<evidence type="ECO:0000256" key="4">
    <source>
        <dbReference type="ARBA" id="ARBA00022679"/>
    </source>
</evidence>
<dbReference type="PANTHER" id="PTHR11964">
    <property type="entry name" value="S-ADENOSYLMETHIONINE SYNTHETASE"/>
    <property type="match status" value="1"/>
</dbReference>
<comment type="caution">
    <text evidence="16">The sequence shown here is derived from an EMBL/GenBank/DDBJ whole genome shotgun (WGS) entry which is preliminary data.</text>
</comment>
<feature type="binding site" description="in other chain" evidence="10">
    <location>
        <position position="100"/>
    </location>
    <ligand>
        <name>L-methionine</name>
        <dbReference type="ChEBI" id="CHEBI:57844"/>
        <note>ligand shared between two neighboring subunits</note>
    </ligand>
</feature>
<dbReference type="GO" id="GO:0005737">
    <property type="term" value="C:cytoplasm"/>
    <property type="evidence" value="ECO:0007669"/>
    <property type="project" value="UniProtKB-SubCell"/>
</dbReference>
<feature type="domain" description="S-adenosylmethionine synthetase C-terminal" evidence="15">
    <location>
        <begin position="229"/>
        <end position="368"/>
    </location>
</feature>
<keyword evidence="4 10" id="KW-0808">Transferase</keyword>
<feature type="binding site" description="in other chain" evidence="10">
    <location>
        <begin position="241"/>
        <end position="242"/>
    </location>
    <ligand>
        <name>ATP</name>
        <dbReference type="ChEBI" id="CHEBI:30616"/>
        <note>ligand shared between two neighboring subunits</note>
    </ligand>
</feature>
<comment type="subcellular location">
    <subcellularLocation>
        <location evidence="10 11">Cytoplasm</location>
    </subcellularLocation>
</comment>
<protein>
    <recommendedName>
        <fullName evidence="10">S-adenosylmethionine synthase</fullName>
        <shortName evidence="10">AdoMet synthase</shortName>
        <ecNumber evidence="10">2.5.1.6</ecNumber>
    </recommendedName>
    <alternativeName>
        <fullName evidence="10">MAT</fullName>
    </alternativeName>
    <alternativeName>
        <fullName evidence="10">Methionine adenosyltransferase</fullName>
    </alternativeName>
</protein>
<keyword evidence="9 10" id="KW-0630">Potassium</keyword>
<dbReference type="GO" id="GO:0005524">
    <property type="term" value="F:ATP binding"/>
    <property type="evidence" value="ECO:0007669"/>
    <property type="project" value="UniProtKB-UniRule"/>
</dbReference>
<comment type="function">
    <text evidence="10">Catalyzes the formation of S-adenosylmethionine (AdoMet) from methionine and ATP. The overall synthetic reaction is composed of two sequential steps, AdoMet formation and the subsequent tripolyphosphate hydrolysis which occurs prior to release of AdoMet from the enzyme.</text>
</comment>
<dbReference type="SUPFAM" id="SSF55973">
    <property type="entry name" value="S-adenosylmethionine synthetase"/>
    <property type="match status" value="3"/>
</dbReference>
<evidence type="ECO:0000256" key="1">
    <source>
        <dbReference type="ARBA" id="ARBA00005224"/>
    </source>
</evidence>
<feature type="binding site" evidence="10">
    <location>
        <position position="262"/>
    </location>
    <ligand>
        <name>ATP</name>
        <dbReference type="ChEBI" id="CHEBI:30616"/>
        <note>ligand shared between two neighboring subunits</note>
    </ligand>
</feature>
<evidence type="ECO:0000259" key="15">
    <source>
        <dbReference type="Pfam" id="PF02773"/>
    </source>
</evidence>
<dbReference type="InterPro" id="IPR022630">
    <property type="entry name" value="S-AdoMet_synt_C"/>
</dbReference>
<feature type="domain" description="S-adenosylmethionine synthetase central" evidence="14">
    <location>
        <begin position="112"/>
        <end position="227"/>
    </location>
</feature>
<comment type="catalytic activity">
    <reaction evidence="10">
        <text>L-methionine + ATP + H2O = S-adenosyl-L-methionine + phosphate + diphosphate</text>
        <dbReference type="Rhea" id="RHEA:21080"/>
        <dbReference type="ChEBI" id="CHEBI:15377"/>
        <dbReference type="ChEBI" id="CHEBI:30616"/>
        <dbReference type="ChEBI" id="CHEBI:33019"/>
        <dbReference type="ChEBI" id="CHEBI:43474"/>
        <dbReference type="ChEBI" id="CHEBI:57844"/>
        <dbReference type="ChEBI" id="CHEBI:59789"/>
        <dbReference type="EC" id="2.5.1.6"/>
    </reaction>
</comment>
<dbReference type="InterPro" id="IPR002133">
    <property type="entry name" value="S-AdoMet_synthetase"/>
</dbReference>
<dbReference type="InterPro" id="IPR022636">
    <property type="entry name" value="S-AdoMet_synthetase_sfam"/>
</dbReference>
<feature type="binding site" description="in other chain" evidence="10">
    <location>
        <position position="266"/>
    </location>
    <ligand>
        <name>L-methionine</name>
        <dbReference type="ChEBI" id="CHEBI:57844"/>
        <note>ligand shared between two neighboring subunits</note>
    </ligand>
</feature>
<dbReference type="GO" id="GO:0006556">
    <property type="term" value="P:S-adenosylmethionine biosynthetic process"/>
    <property type="evidence" value="ECO:0007669"/>
    <property type="project" value="UniProtKB-UniRule"/>
</dbReference>
<comment type="cofactor">
    <cofactor evidence="10">
        <name>Mg(2+)</name>
        <dbReference type="ChEBI" id="CHEBI:18420"/>
    </cofactor>
    <text evidence="10">Binds 2 divalent ions per subunit.</text>
</comment>
<dbReference type="CDD" id="cd18079">
    <property type="entry name" value="S-AdoMet_synt"/>
    <property type="match status" value="1"/>
</dbReference>
<evidence type="ECO:0000259" key="13">
    <source>
        <dbReference type="Pfam" id="PF00438"/>
    </source>
</evidence>
<gene>
    <name evidence="10" type="primary">metK</name>
    <name evidence="16" type="ORF">AMJ40_00375</name>
</gene>
<dbReference type="GO" id="GO:0004478">
    <property type="term" value="F:methionine adenosyltransferase activity"/>
    <property type="evidence" value="ECO:0007669"/>
    <property type="project" value="UniProtKB-UniRule"/>
</dbReference>
<feature type="binding site" description="in other chain" evidence="10">
    <location>
        <position position="57"/>
    </location>
    <ligand>
        <name>L-methionine</name>
        <dbReference type="ChEBI" id="CHEBI:57844"/>
        <note>ligand shared between two neighboring subunits</note>
    </ligand>
</feature>
<dbReference type="InterPro" id="IPR022629">
    <property type="entry name" value="S-AdoMet_synt_central"/>
</dbReference>
<keyword evidence="5 10" id="KW-0479">Metal-binding</keyword>
<keyword evidence="7 10" id="KW-0067">ATP-binding</keyword>
<keyword evidence="10" id="KW-0963">Cytoplasm</keyword>
<feature type="binding site" description="in other chain" evidence="10">
    <location>
        <begin position="226"/>
        <end position="227"/>
    </location>
    <ligand>
        <name>ATP</name>
        <dbReference type="ChEBI" id="CHEBI:30616"/>
        <note>ligand shared between two neighboring subunits</note>
    </ligand>
</feature>
<organism evidence="16 17">
    <name type="scientific">candidate division TA06 bacterium DG_26</name>
    <dbReference type="NCBI Taxonomy" id="1703771"/>
    <lineage>
        <taxon>Bacteria</taxon>
        <taxon>Bacteria division TA06</taxon>
    </lineage>
</organism>
<evidence type="ECO:0000313" key="16">
    <source>
        <dbReference type="EMBL" id="KPJ51296.1"/>
    </source>
</evidence>
<dbReference type="Pfam" id="PF02772">
    <property type="entry name" value="S-AdoMet_synt_M"/>
    <property type="match status" value="1"/>
</dbReference>
<keyword evidence="8 10" id="KW-0460">Magnesium</keyword>
<dbReference type="AlphaFoldDB" id="A0A0S7WM87"/>
<dbReference type="PATRIC" id="fig|1703771.3.peg.1220"/>
<proteinExistence type="inferred from homology"/>
<evidence type="ECO:0000313" key="17">
    <source>
        <dbReference type="Proteomes" id="UP000051124"/>
    </source>
</evidence>
<feature type="binding site" evidence="10">
    <location>
        <position position="235"/>
    </location>
    <ligand>
        <name>L-methionine</name>
        <dbReference type="ChEBI" id="CHEBI:57844"/>
        <note>ligand shared between two neighboring subunits</note>
    </ligand>
</feature>
<feature type="binding site" description="in other chain" evidence="10">
    <location>
        <begin position="160"/>
        <end position="162"/>
    </location>
    <ligand>
        <name>ATP</name>
        <dbReference type="ChEBI" id="CHEBI:30616"/>
        <note>ligand shared between two neighboring subunits</note>
    </ligand>
</feature>
<dbReference type="GO" id="GO:0006730">
    <property type="term" value="P:one-carbon metabolic process"/>
    <property type="evidence" value="ECO:0007669"/>
    <property type="project" value="UniProtKB-KW"/>
</dbReference>
<evidence type="ECO:0000256" key="3">
    <source>
        <dbReference type="ARBA" id="ARBA00022563"/>
    </source>
</evidence>
<dbReference type="PIRSF" id="PIRSF000497">
    <property type="entry name" value="MAT"/>
    <property type="match status" value="1"/>
</dbReference>
<evidence type="ECO:0000256" key="2">
    <source>
        <dbReference type="ARBA" id="ARBA00009685"/>
    </source>
</evidence>
<evidence type="ECO:0000256" key="8">
    <source>
        <dbReference type="ARBA" id="ARBA00022842"/>
    </source>
</evidence>
<feature type="region of interest" description="Flexible loop" evidence="10">
    <location>
        <begin position="100"/>
        <end position="110"/>
    </location>
</feature>
<evidence type="ECO:0000256" key="9">
    <source>
        <dbReference type="ARBA" id="ARBA00022958"/>
    </source>
</evidence>
<sequence length="380" mass="41777">MARKEFLTSESVTEGHPDKLCDLVSDAILDGILTMDPNGRVACETLVSRGLVIVAGEISTQCYVDIPAVVRKTIKEVGYTDPAYGFDYNTCAVMTSIQEQSPDIQMGVDTGGAGDQGIMIGYASSDTPELMPMPIMLAHRLVRKLAEVRKNRIVRYLRPDGKSQVTLEYIDGKPRRIDTLIVSAQHDPDVTEEQVREDVMDKVISPVIPEELRDERTKFYINPTGRFVIGGPQGDTGCTGRKIMVDTYGGYAHHGGGCFSGKDPTKVDRSASYMARFIAKNIVKAGLASKCEVQVTYAIGVAKPISLNIETFGTGKVPEEKLAKAVLAHFDLSPQGIIDQLALLRPVYKRTACYGHFGREEEGFTWERTDQVDTFRTEVG</sequence>
<dbReference type="InterPro" id="IPR022631">
    <property type="entry name" value="ADOMET_SYNTHASE_CS"/>
</dbReference>
<dbReference type="HAMAP" id="MF_00086">
    <property type="entry name" value="S_AdoMet_synth1"/>
    <property type="match status" value="1"/>
</dbReference>
<dbReference type="PROSITE" id="PS00376">
    <property type="entry name" value="ADOMET_SYNTHASE_1"/>
    <property type="match status" value="1"/>
</dbReference>
<feature type="binding site" evidence="10">
    <location>
        <position position="235"/>
    </location>
    <ligand>
        <name>ATP</name>
        <dbReference type="ChEBI" id="CHEBI:30616"/>
        <note>ligand shared between two neighboring subunits</note>
    </ligand>
</feature>
<dbReference type="Pfam" id="PF00438">
    <property type="entry name" value="S-AdoMet_synt_N"/>
    <property type="match status" value="1"/>
</dbReference>
<comment type="caution">
    <text evidence="10">Lacks conserved residue(s) required for the propagation of feature annotation.</text>
</comment>
<dbReference type="Gene3D" id="3.30.300.10">
    <property type="match status" value="3"/>
</dbReference>